<feature type="transmembrane region" description="Helical" evidence="4">
    <location>
        <begin position="150"/>
        <end position="169"/>
    </location>
</feature>
<reference evidence="5" key="2">
    <citation type="journal article" date="2012" name="PLoS ONE">
        <title>A Deeply Branching Thermophilic Bacterium with an Ancient Acetyl-CoA Pathway Dominates a Subsurface Ecosystem.</title>
        <authorList>
            <person name="Takami H."/>
            <person name="Noguchi H."/>
            <person name="Takaki Y."/>
            <person name="Uchiyama I."/>
            <person name="Toyoda A."/>
            <person name="Nishi S."/>
            <person name="Chee G.-J."/>
            <person name="Arai W."/>
            <person name="Nunoura T."/>
            <person name="Itoh T."/>
            <person name="Hattori M."/>
            <person name="Takai K."/>
        </authorList>
    </citation>
    <scope>NUCLEOTIDE SEQUENCE</scope>
</reference>
<sequence length="186" mass="20074">MTLANAITVVRLVCIPFLLMLFFHGPLWLFYGLLAAVLVSDLVDGALARAQRQVTDLGKTLDPLADKALFLSLLGALVVRGDVSMGALIAFAIPQGILLGGALWLRWRMARWVIIEARLVGKAASALLSLGLVIVVLAPGALLVEIGRSVLYGGVALSYGALLDYMLVARRRIERGELRRERGSQL</sequence>
<protein>
    <submittedName>
        <fullName evidence="5">CDP-diacylglycerol--glycerol-3-phosphate 3-phosphatidyltransferase</fullName>
    </submittedName>
</protein>
<feature type="transmembrane region" description="Helical" evidence="4">
    <location>
        <begin position="126"/>
        <end position="144"/>
    </location>
</feature>
<dbReference type="InterPro" id="IPR043130">
    <property type="entry name" value="CDP-OH_PTrfase_TM_dom"/>
</dbReference>
<evidence type="ECO:0000313" key="5">
    <source>
        <dbReference type="EMBL" id="BAL54255.1"/>
    </source>
</evidence>
<gene>
    <name evidence="5" type="ORF">HGMM_F13G06C38</name>
</gene>
<dbReference type="EMBL" id="AP011682">
    <property type="protein sequence ID" value="BAL54255.1"/>
    <property type="molecule type" value="Genomic_DNA"/>
</dbReference>
<dbReference type="InterPro" id="IPR000462">
    <property type="entry name" value="CDP-OH_P_trans"/>
</dbReference>
<dbReference type="GO" id="GO:0016020">
    <property type="term" value="C:membrane"/>
    <property type="evidence" value="ECO:0007669"/>
    <property type="project" value="InterPro"/>
</dbReference>
<dbReference type="InterPro" id="IPR004570">
    <property type="entry name" value="Phosphatidylglycerol_P_synth"/>
</dbReference>
<comment type="similarity">
    <text evidence="1 3">Belongs to the CDP-alcohol phosphatidyltransferase class-I family.</text>
</comment>
<dbReference type="PIRSF" id="PIRSF000847">
    <property type="entry name" value="Phos_ph_gly_syn"/>
    <property type="match status" value="1"/>
</dbReference>
<keyword evidence="4" id="KW-0472">Membrane</keyword>
<evidence type="ECO:0000256" key="1">
    <source>
        <dbReference type="ARBA" id="ARBA00010441"/>
    </source>
</evidence>
<dbReference type="GO" id="GO:0008654">
    <property type="term" value="P:phospholipid biosynthetic process"/>
    <property type="evidence" value="ECO:0007669"/>
    <property type="project" value="InterPro"/>
</dbReference>
<proteinExistence type="inferred from homology"/>
<reference evidence="5" key="1">
    <citation type="journal article" date="2005" name="Environ. Microbiol.">
        <title>Genetic and functional properties of uncultivated thermophilic crenarchaeotes from a subsurface gold mine as revealed by analysis of genome fragments.</title>
        <authorList>
            <person name="Nunoura T."/>
            <person name="Hirayama H."/>
            <person name="Takami H."/>
            <person name="Oida H."/>
            <person name="Nishi S."/>
            <person name="Shimamura S."/>
            <person name="Suzuki Y."/>
            <person name="Inagaki F."/>
            <person name="Takai K."/>
            <person name="Nealson K.H."/>
            <person name="Horikoshi K."/>
        </authorList>
    </citation>
    <scope>NUCLEOTIDE SEQUENCE</scope>
</reference>
<evidence type="ECO:0000256" key="4">
    <source>
        <dbReference type="SAM" id="Phobius"/>
    </source>
</evidence>
<dbReference type="InterPro" id="IPR048254">
    <property type="entry name" value="CDP_ALCOHOL_P_TRANSF_CS"/>
</dbReference>
<evidence type="ECO:0000256" key="2">
    <source>
        <dbReference type="ARBA" id="ARBA00022679"/>
    </source>
</evidence>
<accession>H5SDL9</accession>
<dbReference type="AlphaFoldDB" id="H5SDL9"/>
<dbReference type="Pfam" id="PF01066">
    <property type="entry name" value="CDP-OH_P_transf"/>
    <property type="match status" value="1"/>
</dbReference>
<feature type="transmembrane region" description="Helical" evidence="4">
    <location>
        <begin position="12"/>
        <end position="39"/>
    </location>
</feature>
<name>H5SDL9_9BACT</name>
<organism evidence="5">
    <name type="scientific">uncultured Acetothermia bacterium</name>
    <dbReference type="NCBI Taxonomy" id="236499"/>
    <lineage>
        <taxon>Bacteria</taxon>
        <taxon>Candidatus Bipolaricaulota</taxon>
        <taxon>environmental samples</taxon>
    </lineage>
</organism>
<dbReference type="GO" id="GO:0008444">
    <property type="term" value="F:CDP-diacylglycerol-glycerol-3-phosphate 3-phosphatidyltransferase activity"/>
    <property type="evidence" value="ECO:0007669"/>
    <property type="project" value="InterPro"/>
</dbReference>
<evidence type="ECO:0000256" key="3">
    <source>
        <dbReference type="RuleBase" id="RU003750"/>
    </source>
</evidence>
<keyword evidence="2 3" id="KW-0808">Transferase</keyword>
<feature type="transmembrane region" description="Helical" evidence="4">
    <location>
        <begin position="83"/>
        <end position="105"/>
    </location>
</feature>
<keyword evidence="4" id="KW-1133">Transmembrane helix</keyword>
<dbReference type="PROSITE" id="PS00379">
    <property type="entry name" value="CDP_ALCOHOL_P_TRANSF"/>
    <property type="match status" value="1"/>
</dbReference>
<dbReference type="Gene3D" id="1.20.120.1760">
    <property type="match status" value="1"/>
</dbReference>
<keyword evidence="4" id="KW-0812">Transmembrane</keyword>